<evidence type="ECO:0000256" key="2">
    <source>
        <dbReference type="ARBA" id="ARBA00022692"/>
    </source>
</evidence>
<dbReference type="InterPro" id="IPR027359">
    <property type="entry name" value="Volt_channel_dom_sf"/>
</dbReference>
<dbReference type="Gene3D" id="1.20.120.350">
    <property type="entry name" value="Voltage-gated potassium channels. Chain C"/>
    <property type="match status" value="1"/>
</dbReference>
<keyword evidence="4 5" id="KW-0472">Membrane</keyword>
<organism evidence="6 7">
    <name type="scientific">Gracilibacillus salinarum</name>
    <dbReference type="NCBI Taxonomy" id="2932255"/>
    <lineage>
        <taxon>Bacteria</taxon>
        <taxon>Bacillati</taxon>
        <taxon>Bacillota</taxon>
        <taxon>Bacilli</taxon>
        <taxon>Bacillales</taxon>
        <taxon>Bacillaceae</taxon>
        <taxon>Gracilibacillus</taxon>
    </lineage>
</organism>
<gene>
    <name evidence="6" type="ORF">MUN87_03330</name>
</gene>
<feature type="transmembrane region" description="Helical" evidence="5">
    <location>
        <begin position="166"/>
        <end position="188"/>
    </location>
</feature>
<keyword evidence="7" id="KW-1185">Reference proteome</keyword>
<keyword evidence="2 5" id="KW-0812">Transmembrane</keyword>
<dbReference type="EMBL" id="CP095071">
    <property type="protein sequence ID" value="UOQ85949.1"/>
    <property type="molecule type" value="Genomic_DNA"/>
</dbReference>
<evidence type="ECO:0000256" key="3">
    <source>
        <dbReference type="ARBA" id="ARBA00022989"/>
    </source>
</evidence>
<keyword evidence="3 5" id="KW-1133">Transmembrane helix</keyword>
<dbReference type="SUPFAM" id="SSF81324">
    <property type="entry name" value="Voltage-gated potassium channels"/>
    <property type="match status" value="1"/>
</dbReference>
<name>A0ABY4GNY1_9BACI</name>
<evidence type="ECO:0000256" key="4">
    <source>
        <dbReference type="ARBA" id="ARBA00023136"/>
    </source>
</evidence>
<proteinExistence type="predicted"/>
<evidence type="ECO:0000256" key="5">
    <source>
        <dbReference type="SAM" id="Phobius"/>
    </source>
</evidence>
<comment type="subcellular location">
    <subcellularLocation>
        <location evidence="1">Membrane</location>
        <topology evidence="1">Multi-pass membrane protein</topology>
    </subcellularLocation>
</comment>
<feature type="transmembrane region" description="Helical" evidence="5">
    <location>
        <begin position="32"/>
        <end position="52"/>
    </location>
</feature>
<evidence type="ECO:0000256" key="1">
    <source>
        <dbReference type="ARBA" id="ARBA00004141"/>
    </source>
</evidence>
<feature type="transmembrane region" description="Helical" evidence="5">
    <location>
        <begin position="7"/>
        <end position="26"/>
    </location>
</feature>
<feature type="transmembrane region" description="Helical" evidence="5">
    <location>
        <begin position="109"/>
        <end position="129"/>
    </location>
</feature>
<accession>A0ABY4GNY1</accession>
<evidence type="ECO:0000313" key="6">
    <source>
        <dbReference type="EMBL" id="UOQ85949.1"/>
    </source>
</evidence>
<protein>
    <submittedName>
        <fullName evidence="6">Transporter</fullName>
    </submittedName>
</protein>
<evidence type="ECO:0000313" key="7">
    <source>
        <dbReference type="Proteomes" id="UP000831537"/>
    </source>
</evidence>
<dbReference type="Proteomes" id="UP000831537">
    <property type="component" value="Chromosome"/>
</dbReference>
<sequence length="209" mass="24764">MQRVTKWIYDVIMIVLVMVTILTLWAENEINSLINMIVWLIFLVDYIARIIIAEQKWQFVKQNPFLLIAVIPLDQFFQVARIVRLFYLFRIKTITKYYISPYLKKLSNGMRVVFFSLIPILLSMEAVFIWKMENQVSQLSASFAAVFKHLFIFASSMETIEHFPTIVVLTITSFFGVIMQGVVLQWFFEKFETMWKKRRELFSTSRNGG</sequence>
<dbReference type="RefSeq" id="WP_244746246.1">
    <property type="nucleotide sequence ID" value="NZ_CP095071.1"/>
</dbReference>
<reference evidence="6 7" key="1">
    <citation type="submission" date="2022-04" db="EMBL/GenBank/DDBJ databases">
        <title>Gracilibacillus sp. isolated from saltern.</title>
        <authorList>
            <person name="Won M."/>
            <person name="Lee C.-M."/>
            <person name="Woen H.-Y."/>
            <person name="Kwon S.-W."/>
        </authorList>
    </citation>
    <scope>NUCLEOTIDE SEQUENCE [LARGE SCALE GENOMIC DNA]</scope>
    <source>
        <strain evidence="6 7">SSPM10-3</strain>
    </source>
</reference>